<feature type="chain" id="PRO_5024345682" description="PA14 domain-containing protein" evidence="2">
    <location>
        <begin position="19"/>
        <end position="1028"/>
    </location>
</feature>
<dbReference type="PANTHER" id="PTHR36578">
    <property type="entry name" value="CHROMOSOME 15, WHOLE GENOME SHOTGUN SEQUENCE"/>
    <property type="match status" value="1"/>
</dbReference>
<dbReference type="EMBL" id="VICG01000016">
    <property type="protein sequence ID" value="KAA8563654.1"/>
    <property type="molecule type" value="Genomic_DNA"/>
</dbReference>
<dbReference type="InterPro" id="IPR018871">
    <property type="entry name" value="GLEYA_adhesin_domain"/>
</dbReference>
<feature type="region of interest" description="Disordered" evidence="1">
    <location>
        <begin position="366"/>
        <end position="390"/>
    </location>
</feature>
<comment type="caution">
    <text evidence="4">The sequence shown here is derived from an EMBL/GenBank/DDBJ whole genome shotgun (WGS) entry which is preliminary data.</text>
</comment>
<feature type="domain" description="PA14" evidence="3">
    <location>
        <begin position="868"/>
        <end position="1014"/>
    </location>
</feature>
<dbReference type="Pfam" id="PF10528">
    <property type="entry name" value="GLEYA"/>
    <property type="match status" value="1"/>
</dbReference>
<proteinExistence type="predicted"/>
<feature type="signal peptide" evidence="2">
    <location>
        <begin position="1"/>
        <end position="18"/>
    </location>
</feature>
<protein>
    <recommendedName>
        <fullName evidence="3">PA14 domain-containing protein</fullName>
    </recommendedName>
</protein>
<dbReference type="PANTHER" id="PTHR36578:SF2">
    <property type="entry name" value="PA14 DOMAIN-CONTAINING PROTEIN"/>
    <property type="match status" value="1"/>
</dbReference>
<gene>
    <name evidence="4" type="ORF">EYC84_011676</name>
</gene>
<accession>A0A5M9J3J9</accession>
<reference evidence="4 5" key="1">
    <citation type="submission" date="2019-06" db="EMBL/GenBank/DDBJ databases">
        <title>Genome Sequence of the Brown Rot Fungal Pathogen Monilinia fructicola.</title>
        <authorList>
            <person name="De Miccolis Angelini R.M."/>
            <person name="Landi L."/>
            <person name="Abate D."/>
            <person name="Pollastro S."/>
            <person name="Romanazzi G."/>
            <person name="Faretra F."/>
        </authorList>
    </citation>
    <scope>NUCLEOTIDE SEQUENCE [LARGE SCALE GENOMIC DNA]</scope>
    <source>
        <strain evidence="4 5">Mfrc123</strain>
    </source>
</reference>
<dbReference type="Gene3D" id="2.60.120.1560">
    <property type="match status" value="1"/>
</dbReference>
<evidence type="ECO:0000256" key="1">
    <source>
        <dbReference type="SAM" id="MobiDB-lite"/>
    </source>
</evidence>
<evidence type="ECO:0000313" key="5">
    <source>
        <dbReference type="Proteomes" id="UP000322873"/>
    </source>
</evidence>
<dbReference type="PROSITE" id="PS51820">
    <property type="entry name" value="PA14"/>
    <property type="match status" value="1"/>
</dbReference>
<feature type="region of interest" description="Disordered" evidence="1">
    <location>
        <begin position="69"/>
        <end position="99"/>
    </location>
</feature>
<keyword evidence="5" id="KW-1185">Reference proteome</keyword>
<evidence type="ECO:0000259" key="3">
    <source>
        <dbReference type="PROSITE" id="PS51820"/>
    </source>
</evidence>
<dbReference type="AlphaFoldDB" id="A0A5M9J3J9"/>
<dbReference type="VEuPathDB" id="FungiDB:MFRU_052g00340"/>
<dbReference type="InterPro" id="IPR037524">
    <property type="entry name" value="PA14/GLEYA"/>
</dbReference>
<feature type="compositionally biased region" description="Low complexity" evidence="1">
    <location>
        <begin position="372"/>
        <end position="390"/>
    </location>
</feature>
<feature type="region of interest" description="Disordered" evidence="1">
    <location>
        <begin position="530"/>
        <end position="555"/>
    </location>
</feature>
<feature type="region of interest" description="Disordered" evidence="1">
    <location>
        <begin position="736"/>
        <end position="761"/>
    </location>
</feature>
<evidence type="ECO:0000256" key="2">
    <source>
        <dbReference type="SAM" id="SignalP"/>
    </source>
</evidence>
<dbReference type="Proteomes" id="UP000322873">
    <property type="component" value="Unassembled WGS sequence"/>
</dbReference>
<sequence>MRFAHFTFIALTVAGANAAPHPQKIDFEALSPIVQPAQSVPAGITAQAITYNPAAAAASAAAAVSQAPAIHGSDSKSKRSLNQPKAKDGDCSVQPASVYTGPVPANDRNSFLEYQPFADAANSASTPAGYTRSFVNLKASNNALKYMGFTQLPTYDTASCAEKCSDISGCNSFNLYFERDPTVDPGANCTNPPPMTNVKCVFWGSSIYASTAVNDGQWRSKFQVAIAGSNGYNIATMPTPGGYSSPTCLEDAAINAPLDCNGDDTFLGSRFFTDTPFDINLCIAACDATTSYDLAHPPATGSPKTCQFINTYVLYLNGVAQGQACAMYTESWDPTYATNTGYTKGDHVYTIHSSYTVSNPKNPNYAKDCRASNDSSSSSISRTPTSSVLISGSSVSSTVTSASAFITSSKFGYGHSSGAQYGASRTIIYGSIASGGIKSGSSVAASYPMTYNTSHTARPSTSVFISTTKTVNNAKATPTSGISSTFITSGSLSTIGYGSMASGSISSSHSIHTPYPTNKNASIVTSHSRTSCSTSVPNVTVSSTDSLTTSSSSKAASVPISKTGTSIASGPSPAIRYGAISASSSLSTSKLSSTSPSSNIEYGYPHASHSVPASSLSTGLPLTAEIHSTAESSSTTKLYSSSSTIGYGYPDAYSSNAASLPTADVSSTPKYSYGAESSLVAKPSLSSIDYGYPQVSSLTAASTSTAESYVSSSTVGQYKSSATIKSGSSYEQNSASVRSSSAFSSSPTTGPEPHYTPASSTSVVGASYSTVGLSSAQISSTIVYDSSSTAVPISIITVTSILGCTCASPTSSSVPLATSPSQTPPSTIPSHKSANSSDPVTSANLGINVAYFKNPAMNTGYGYPQFDFNSFDGKNSIYNGTSSQIGFSNTAPGSNVTLYSGAPSRSVEQLAIVHSGFLYARQAGNYTFTITAADDVVMGWIGSNAYTSYSSRNADLIAANHGSSSAVKTVSKTLTAGQLLPFKVLWANDANNGNLGFTIQGPNSTLLSSASGSAKDIITTAPSGIQAF</sequence>
<organism evidence="4 5">
    <name type="scientific">Monilinia fructicola</name>
    <name type="common">Brown rot fungus</name>
    <name type="synonym">Ciboria fructicola</name>
    <dbReference type="NCBI Taxonomy" id="38448"/>
    <lineage>
        <taxon>Eukaryota</taxon>
        <taxon>Fungi</taxon>
        <taxon>Dikarya</taxon>
        <taxon>Ascomycota</taxon>
        <taxon>Pezizomycotina</taxon>
        <taxon>Leotiomycetes</taxon>
        <taxon>Helotiales</taxon>
        <taxon>Sclerotiniaceae</taxon>
        <taxon>Monilinia</taxon>
    </lineage>
</organism>
<name>A0A5M9J3J9_MONFR</name>
<feature type="compositionally biased region" description="Low complexity" evidence="1">
    <location>
        <begin position="736"/>
        <end position="746"/>
    </location>
</feature>
<feature type="region of interest" description="Disordered" evidence="1">
    <location>
        <begin position="813"/>
        <end position="839"/>
    </location>
</feature>
<evidence type="ECO:0000313" key="4">
    <source>
        <dbReference type="EMBL" id="KAA8563654.1"/>
    </source>
</evidence>
<keyword evidence="2" id="KW-0732">Signal</keyword>